<evidence type="ECO:0000313" key="2">
    <source>
        <dbReference type="Proteomes" id="UP000297641"/>
    </source>
</evidence>
<proteinExistence type="predicted"/>
<dbReference type="Proteomes" id="UP000297641">
    <property type="component" value="Unassembled WGS sequence"/>
</dbReference>
<comment type="caution">
    <text evidence="1">The sequence shown here is derived from an EMBL/GenBank/DDBJ whole genome shotgun (WGS) entry which is preliminary data.</text>
</comment>
<name>A0A7I0HU25_9LEPT</name>
<accession>A0A7I0HU25</accession>
<dbReference type="AlphaFoldDB" id="A0A7I0HU25"/>
<protein>
    <submittedName>
        <fullName evidence="1">Uncharacterized protein</fullName>
    </submittedName>
</protein>
<dbReference type="EMBL" id="RQFT01000003">
    <property type="protein sequence ID" value="TGL07774.1"/>
    <property type="molecule type" value="Genomic_DNA"/>
</dbReference>
<dbReference type="OrthoDB" id="332815at2"/>
<sequence>MSSHAFNFTRLECTFHETPNLSIYDRKNMRSFERFLVPPWKSRGIGKNDWTAEILCDIRPF</sequence>
<gene>
    <name evidence="1" type="ORF">EHQ43_01570</name>
</gene>
<reference evidence="1 2" key="1">
    <citation type="journal article" date="2019" name="PLoS Negl. Trop. Dis.">
        <title>Revisiting the worldwide diversity of Leptospira species in the environment.</title>
        <authorList>
            <person name="Vincent A.T."/>
            <person name="Schiettekatte O."/>
            <person name="Bourhy P."/>
            <person name="Veyrier F.J."/>
            <person name="Picardeau M."/>
        </authorList>
    </citation>
    <scope>NUCLEOTIDE SEQUENCE [LARGE SCALE GENOMIC DNA]</scope>
    <source>
        <strain evidence="1 2">201800273</strain>
    </source>
</reference>
<evidence type="ECO:0000313" key="1">
    <source>
        <dbReference type="EMBL" id="TGL07774.1"/>
    </source>
</evidence>
<organism evidence="1 2">
    <name type="scientific">Leptospira bouyouniensis</name>
    <dbReference type="NCBI Taxonomy" id="2484911"/>
    <lineage>
        <taxon>Bacteria</taxon>
        <taxon>Pseudomonadati</taxon>
        <taxon>Spirochaetota</taxon>
        <taxon>Spirochaetia</taxon>
        <taxon>Leptospirales</taxon>
        <taxon>Leptospiraceae</taxon>
        <taxon>Leptospira</taxon>
    </lineage>
</organism>